<dbReference type="Gene3D" id="3.40.190.10">
    <property type="entry name" value="Periplasmic binding protein-like II"/>
    <property type="match status" value="1"/>
</dbReference>
<dbReference type="InterPro" id="IPR034204">
    <property type="entry name" value="PfSUB1-like_cat_dom"/>
</dbReference>
<dbReference type="EMBL" id="JAPDOD010000108">
    <property type="protein sequence ID" value="MDA0167376.1"/>
    <property type="molecule type" value="Genomic_DNA"/>
</dbReference>
<dbReference type="PROSITE" id="PS00136">
    <property type="entry name" value="SUBTILASE_ASP"/>
    <property type="match status" value="1"/>
</dbReference>
<dbReference type="GO" id="GO:0022857">
    <property type="term" value="F:transmembrane transporter activity"/>
    <property type="evidence" value="ECO:0007669"/>
    <property type="project" value="InterPro"/>
</dbReference>
<dbReference type="Gene3D" id="3.40.190.120">
    <property type="entry name" value="Osmoprotection protein (prox), domain 2"/>
    <property type="match status" value="1"/>
</dbReference>
<comment type="similarity">
    <text evidence="1 5 6">Belongs to the peptidase S8 family.</text>
</comment>
<feature type="domain" description="ABC-type glycine betaine transport system substrate-binding" evidence="10">
    <location>
        <begin position="64"/>
        <end position="164"/>
    </location>
</feature>
<dbReference type="PROSITE" id="PS00138">
    <property type="entry name" value="SUBTILASE_SER"/>
    <property type="match status" value="1"/>
</dbReference>
<dbReference type="InterPro" id="IPR000209">
    <property type="entry name" value="Peptidase_S8/S53_dom"/>
</dbReference>
<feature type="chain" id="PRO_5040994018" evidence="8">
    <location>
        <begin position="28"/>
        <end position="719"/>
    </location>
</feature>
<feature type="active site" description="Charge relay system" evidence="5">
    <location>
        <position position="338"/>
    </location>
</feature>
<evidence type="ECO:0000256" key="5">
    <source>
        <dbReference type="PROSITE-ProRule" id="PRU01240"/>
    </source>
</evidence>
<dbReference type="InterPro" id="IPR022398">
    <property type="entry name" value="Peptidase_S8_His-AS"/>
</dbReference>
<feature type="active site" description="Charge relay system" evidence="5">
    <location>
        <position position="395"/>
    </location>
</feature>
<dbReference type="InterPro" id="IPR015500">
    <property type="entry name" value="Peptidase_S8_subtilisin-rel"/>
</dbReference>
<evidence type="ECO:0000256" key="7">
    <source>
        <dbReference type="SAM" id="MobiDB-lite"/>
    </source>
</evidence>
<keyword evidence="8" id="KW-0732">Signal</keyword>
<dbReference type="RefSeq" id="WP_270046666.1">
    <property type="nucleotide sequence ID" value="NZ_JAPDOD010000108.1"/>
</dbReference>
<organism evidence="11 12">
    <name type="scientific">Solirubrobacter ginsenosidimutans</name>
    <dbReference type="NCBI Taxonomy" id="490573"/>
    <lineage>
        <taxon>Bacteria</taxon>
        <taxon>Bacillati</taxon>
        <taxon>Actinomycetota</taxon>
        <taxon>Thermoleophilia</taxon>
        <taxon>Solirubrobacterales</taxon>
        <taxon>Solirubrobacteraceae</taxon>
        <taxon>Solirubrobacter</taxon>
    </lineage>
</organism>
<dbReference type="PRINTS" id="PR00723">
    <property type="entry name" value="SUBTILISIN"/>
</dbReference>
<accession>A0A9X3N2C5</accession>
<keyword evidence="12" id="KW-1185">Reference proteome</keyword>
<feature type="domain" description="Peptidase S8/S53" evidence="9">
    <location>
        <begin position="329"/>
        <end position="590"/>
    </location>
</feature>
<evidence type="ECO:0000256" key="4">
    <source>
        <dbReference type="ARBA" id="ARBA00022825"/>
    </source>
</evidence>
<evidence type="ECO:0000256" key="2">
    <source>
        <dbReference type="ARBA" id="ARBA00022670"/>
    </source>
</evidence>
<dbReference type="AlphaFoldDB" id="A0A9X3N2C5"/>
<evidence type="ECO:0000313" key="11">
    <source>
        <dbReference type="EMBL" id="MDA0167376.1"/>
    </source>
</evidence>
<evidence type="ECO:0000259" key="10">
    <source>
        <dbReference type="Pfam" id="PF04069"/>
    </source>
</evidence>
<evidence type="ECO:0000256" key="8">
    <source>
        <dbReference type="SAM" id="SignalP"/>
    </source>
</evidence>
<dbReference type="InterPro" id="IPR007210">
    <property type="entry name" value="ABC_Gly_betaine_transp_sub-bd"/>
</dbReference>
<name>A0A9X3N2C5_9ACTN</name>
<keyword evidence="2 5" id="KW-0645">Protease</keyword>
<evidence type="ECO:0000259" key="9">
    <source>
        <dbReference type="Pfam" id="PF00082"/>
    </source>
</evidence>
<feature type="region of interest" description="Disordered" evidence="7">
    <location>
        <begin position="698"/>
        <end position="719"/>
    </location>
</feature>
<dbReference type="Pfam" id="PF04069">
    <property type="entry name" value="OpuAC"/>
    <property type="match status" value="2"/>
</dbReference>
<keyword evidence="4 5" id="KW-0720">Serine protease</keyword>
<dbReference type="PANTHER" id="PTHR43806">
    <property type="entry name" value="PEPTIDASE S8"/>
    <property type="match status" value="1"/>
</dbReference>
<dbReference type="PANTHER" id="PTHR43806:SF11">
    <property type="entry name" value="CEREVISIN-RELATED"/>
    <property type="match status" value="1"/>
</dbReference>
<protein>
    <submittedName>
        <fullName evidence="11">S8 family serine peptidase</fullName>
    </submittedName>
</protein>
<dbReference type="InterPro" id="IPR023828">
    <property type="entry name" value="Peptidase_S8_Ser-AS"/>
</dbReference>
<dbReference type="CDD" id="cd07473">
    <property type="entry name" value="Peptidases_S8_Subtilisin_like"/>
    <property type="match status" value="1"/>
</dbReference>
<gene>
    <name evidence="11" type="ORF">OM076_44365</name>
</gene>
<dbReference type="InterPro" id="IPR036852">
    <property type="entry name" value="Peptidase_S8/S53_dom_sf"/>
</dbReference>
<dbReference type="Pfam" id="PF00082">
    <property type="entry name" value="Peptidase_S8"/>
    <property type="match status" value="1"/>
</dbReference>
<proteinExistence type="inferred from homology"/>
<dbReference type="GO" id="GO:0004252">
    <property type="term" value="F:serine-type endopeptidase activity"/>
    <property type="evidence" value="ECO:0007669"/>
    <property type="project" value="UniProtKB-UniRule"/>
</dbReference>
<dbReference type="PROSITE" id="PS51892">
    <property type="entry name" value="SUBTILASE"/>
    <property type="match status" value="1"/>
</dbReference>
<evidence type="ECO:0000256" key="6">
    <source>
        <dbReference type="RuleBase" id="RU003355"/>
    </source>
</evidence>
<reference evidence="11" key="1">
    <citation type="submission" date="2022-10" db="EMBL/GenBank/DDBJ databases">
        <title>The WGS of Solirubrobacter ginsenosidimutans DSM 21036.</title>
        <authorList>
            <person name="Jiang Z."/>
        </authorList>
    </citation>
    <scope>NUCLEOTIDE SEQUENCE</scope>
    <source>
        <strain evidence="11">DSM 21036</strain>
    </source>
</reference>
<dbReference type="GO" id="GO:0043190">
    <property type="term" value="C:ATP-binding cassette (ABC) transporter complex"/>
    <property type="evidence" value="ECO:0007669"/>
    <property type="project" value="InterPro"/>
</dbReference>
<evidence type="ECO:0000313" key="12">
    <source>
        <dbReference type="Proteomes" id="UP001149140"/>
    </source>
</evidence>
<comment type="caution">
    <text evidence="11">The sequence shown here is derived from an EMBL/GenBank/DDBJ whole genome shotgun (WGS) entry which is preliminary data.</text>
</comment>
<dbReference type="Gene3D" id="3.40.50.200">
    <property type="entry name" value="Peptidase S8/S53 domain"/>
    <property type="match status" value="1"/>
</dbReference>
<feature type="domain" description="ABC-type glycine betaine transport system substrate-binding" evidence="10">
    <location>
        <begin position="179"/>
        <end position="294"/>
    </location>
</feature>
<dbReference type="SUPFAM" id="SSF53850">
    <property type="entry name" value="Periplasmic binding protein-like II"/>
    <property type="match status" value="2"/>
</dbReference>
<dbReference type="PROSITE" id="PS00137">
    <property type="entry name" value="SUBTILASE_HIS"/>
    <property type="match status" value="1"/>
</dbReference>
<feature type="signal peptide" evidence="8">
    <location>
        <begin position="1"/>
        <end position="27"/>
    </location>
</feature>
<evidence type="ECO:0000256" key="3">
    <source>
        <dbReference type="ARBA" id="ARBA00022801"/>
    </source>
</evidence>
<dbReference type="Proteomes" id="UP001149140">
    <property type="component" value="Unassembled WGS sequence"/>
</dbReference>
<feature type="active site" description="Charge relay system" evidence="5">
    <location>
        <position position="556"/>
    </location>
</feature>
<sequence length="719" mass="74439">MTARWRDAAVGTLLVWGALAGSARAQATPPRLAAPVDCATNPNCGPGLKRLYGADVAPHLVKLTVADAGIQALDDGLAEVAVAFSSNPELSRPDIVTLRDDQRMVGPDRVVPAIRTAVLDRYGAGVRRRLNAASGLLDTLALRGLNQQVIDGRLPEAVGGEFIDANGLGGDAKRKPGPAIVVGYQAFAENETLAYLYAEALRAGGYRVAVRAVGGLRKEAVAALRAGRISLYPAYSGSLLEYLGGTSLRRALARLHAQPLALSQAQNRNVFAMKGERARALGLSTLSDLARAWSGKVARAAADTLQDEQWAAAEGSVLDLPGAWKLTRGAGTIVAVVDSGLRLDHEDLAPNVWTNFNEIPGNGVDDDGNGYVDDVHGVDLTTTNARQDLSDGHGHGTHVAGIIAAAANGRGIVGVAPQAKLMIVKVLDADGAGTTGAVAEGIRYAAANGARVINASVQGDDPDPRLNDAIAAAGAANALVVVAAGNDSRDIDSRPSYPAAIPAPNLIGVAATAPDDGRGLDTYSNYGRLTVGLAAPGGLILSTTNDGGYGEKSGTSMAAPMVSGVAALMVSLNPGISAIDLRALLLQHARRSSLPVAAGYADALNSALAVATSVGYVTTQPPRLQILRATSDAKRTQLQVAVVGSTQAIKRYRVRLDNRNVAALTARKATFTVTLRRRGRRAQIDAVDASGRRLASAKRTVSRLRAGKRQVNSGRGVGT</sequence>
<dbReference type="GO" id="GO:0006508">
    <property type="term" value="P:proteolysis"/>
    <property type="evidence" value="ECO:0007669"/>
    <property type="project" value="UniProtKB-KW"/>
</dbReference>
<dbReference type="InterPro" id="IPR023827">
    <property type="entry name" value="Peptidase_S8_Asp-AS"/>
</dbReference>
<dbReference type="SUPFAM" id="SSF52743">
    <property type="entry name" value="Subtilisin-like"/>
    <property type="match status" value="1"/>
</dbReference>
<evidence type="ECO:0000256" key="1">
    <source>
        <dbReference type="ARBA" id="ARBA00011073"/>
    </source>
</evidence>
<keyword evidence="3 5" id="KW-0378">Hydrolase</keyword>
<dbReference type="InterPro" id="IPR050131">
    <property type="entry name" value="Peptidase_S8_subtilisin-like"/>
</dbReference>